<dbReference type="CDD" id="cd06558">
    <property type="entry name" value="crotonase-like"/>
    <property type="match status" value="1"/>
</dbReference>
<keyword evidence="4" id="KW-1185">Reference proteome</keyword>
<dbReference type="PANTHER" id="PTHR11941:SF127">
    <property type="entry name" value="ENOYL-COA HYDRATASE ECHA18 (ENOYL HYDRASE) (UNSATURATED ACYL-COA HYDRATASE) (CROTONASE)-RELATED"/>
    <property type="match status" value="1"/>
</dbReference>
<dbReference type="InterPro" id="IPR018376">
    <property type="entry name" value="Enoyl-CoA_hyd/isom_CS"/>
</dbReference>
<accession>A0A8J3TAN4</accession>
<dbReference type="GO" id="GO:0003824">
    <property type="term" value="F:catalytic activity"/>
    <property type="evidence" value="ECO:0007669"/>
    <property type="project" value="InterPro"/>
</dbReference>
<dbReference type="Proteomes" id="UP000599074">
    <property type="component" value="Unassembled WGS sequence"/>
</dbReference>
<reference evidence="3" key="1">
    <citation type="submission" date="2021-01" db="EMBL/GenBank/DDBJ databases">
        <title>Whole genome shotgun sequence of Planosporangium mesophilum NBRC 109066.</title>
        <authorList>
            <person name="Komaki H."/>
            <person name="Tamura T."/>
        </authorList>
    </citation>
    <scope>NUCLEOTIDE SEQUENCE</scope>
    <source>
        <strain evidence="3">NBRC 109066</strain>
    </source>
</reference>
<gene>
    <name evidence="3" type="ORF">Pme01_27100</name>
</gene>
<evidence type="ECO:0000256" key="2">
    <source>
        <dbReference type="RuleBase" id="RU003707"/>
    </source>
</evidence>
<proteinExistence type="inferred from homology"/>
<dbReference type="Gene3D" id="3.90.226.10">
    <property type="entry name" value="2-enoyl-CoA Hydratase, Chain A, domain 1"/>
    <property type="match status" value="1"/>
</dbReference>
<evidence type="ECO:0000313" key="3">
    <source>
        <dbReference type="EMBL" id="GII23113.1"/>
    </source>
</evidence>
<evidence type="ECO:0000256" key="1">
    <source>
        <dbReference type="ARBA" id="ARBA00005254"/>
    </source>
</evidence>
<organism evidence="3 4">
    <name type="scientific">Planosporangium mesophilum</name>
    <dbReference type="NCBI Taxonomy" id="689768"/>
    <lineage>
        <taxon>Bacteria</taxon>
        <taxon>Bacillati</taxon>
        <taxon>Actinomycetota</taxon>
        <taxon>Actinomycetes</taxon>
        <taxon>Micromonosporales</taxon>
        <taxon>Micromonosporaceae</taxon>
        <taxon>Planosporangium</taxon>
    </lineage>
</organism>
<dbReference type="PANTHER" id="PTHR11941">
    <property type="entry name" value="ENOYL-COA HYDRATASE-RELATED"/>
    <property type="match status" value="1"/>
</dbReference>
<dbReference type="PROSITE" id="PS00166">
    <property type="entry name" value="ENOYL_COA_HYDRATASE"/>
    <property type="match status" value="1"/>
</dbReference>
<comment type="caution">
    <text evidence="3">The sequence shown here is derived from an EMBL/GenBank/DDBJ whole genome shotgun (WGS) entry which is preliminary data.</text>
</comment>
<sequence length="270" mass="27862">MSDGRAEIESGVDGLRAAVGVDGVAVLTIDRPEKRNAVTLAMWRALPGLLGGLAHDPRVRVLMLTGSGGTFSAGADIAELLHVYGDPERADAYHATNVAAEEALAAFPRPTIAAIAGACVGGGCQLAVACDLRLADSGARLGITPAKLGVVYPAVPAARLVRLVGPARAKYLLFSADLVSADRAAQFGLVDEVVADGGLAERALAFARTIAGRSPQTLGAVKDVVNAVAAGADPQAAIEPWERRSRYSPDVREGLAAFVERRQPVFPPLG</sequence>
<name>A0A8J3TAN4_9ACTN</name>
<protein>
    <submittedName>
        <fullName evidence="3">Enoyl-CoA hydratase</fullName>
    </submittedName>
</protein>
<dbReference type="Pfam" id="PF00378">
    <property type="entry name" value="ECH_1"/>
    <property type="match status" value="1"/>
</dbReference>
<dbReference type="InterPro" id="IPR029045">
    <property type="entry name" value="ClpP/crotonase-like_dom_sf"/>
</dbReference>
<dbReference type="InterPro" id="IPR001753">
    <property type="entry name" value="Enoyl-CoA_hydra/iso"/>
</dbReference>
<dbReference type="SUPFAM" id="SSF52096">
    <property type="entry name" value="ClpP/crotonase"/>
    <property type="match status" value="1"/>
</dbReference>
<dbReference type="EMBL" id="BOON01000024">
    <property type="protein sequence ID" value="GII23113.1"/>
    <property type="molecule type" value="Genomic_DNA"/>
</dbReference>
<comment type="similarity">
    <text evidence="1 2">Belongs to the enoyl-CoA hydratase/isomerase family.</text>
</comment>
<evidence type="ECO:0000313" key="4">
    <source>
        <dbReference type="Proteomes" id="UP000599074"/>
    </source>
</evidence>
<dbReference type="GO" id="GO:0006635">
    <property type="term" value="P:fatty acid beta-oxidation"/>
    <property type="evidence" value="ECO:0007669"/>
    <property type="project" value="TreeGrafter"/>
</dbReference>
<dbReference type="AlphaFoldDB" id="A0A8J3TAN4"/>